<dbReference type="Proteomes" id="UP001610446">
    <property type="component" value="Unassembled WGS sequence"/>
</dbReference>
<evidence type="ECO:0000313" key="2">
    <source>
        <dbReference type="Proteomes" id="UP001610446"/>
    </source>
</evidence>
<dbReference type="EMBL" id="JBFXLU010000004">
    <property type="protein sequence ID" value="KAL2857241.1"/>
    <property type="molecule type" value="Genomic_DNA"/>
</dbReference>
<reference evidence="1 2" key="1">
    <citation type="submission" date="2024-07" db="EMBL/GenBank/DDBJ databases">
        <title>Section-level genome sequencing and comparative genomics of Aspergillus sections Usti and Cavernicolus.</title>
        <authorList>
            <consortium name="Lawrence Berkeley National Laboratory"/>
            <person name="Nybo J.L."/>
            <person name="Vesth T.C."/>
            <person name="Theobald S."/>
            <person name="Frisvad J.C."/>
            <person name="Larsen T.O."/>
            <person name="Kjaerboelling I."/>
            <person name="Rothschild-Mancinelli K."/>
            <person name="Lyhne E.K."/>
            <person name="Kogle M.E."/>
            <person name="Barry K."/>
            <person name="Clum A."/>
            <person name="Na H."/>
            <person name="Ledsgaard L."/>
            <person name="Lin J."/>
            <person name="Lipzen A."/>
            <person name="Kuo A."/>
            <person name="Riley R."/>
            <person name="Mondo S."/>
            <person name="Labutti K."/>
            <person name="Haridas S."/>
            <person name="Pangalinan J."/>
            <person name="Salamov A.A."/>
            <person name="Simmons B.A."/>
            <person name="Magnuson J.K."/>
            <person name="Chen J."/>
            <person name="Drula E."/>
            <person name="Henrissat B."/>
            <person name="Wiebenga A."/>
            <person name="Lubbers R.J."/>
            <person name="Gomes A.C."/>
            <person name="Makela M.R."/>
            <person name="Stajich J."/>
            <person name="Grigoriev I.V."/>
            <person name="Mortensen U.H."/>
            <person name="De Vries R.P."/>
            <person name="Baker S.E."/>
            <person name="Andersen M.R."/>
        </authorList>
    </citation>
    <scope>NUCLEOTIDE SEQUENCE [LARGE SCALE GENOMIC DNA]</scope>
    <source>
        <strain evidence="1 2">CBS 123904</strain>
    </source>
</reference>
<keyword evidence="2" id="KW-1185">Reference proteome</keyword>
<gene>
    <name evidence="1" type="ORF">BJY01DRAFT_202472</name>
</gene>
<proteinExistence type="predicted"/>
<sequence length="175" mass="19868">MTGMAMRKTSHRLNSVEELAWTHPRPGRRTMVRSMLMRKCFKSPMRPSSLCQFLTAGWFGSSNSPNRFQLNPVPMGRDSSRVRRHPSGTFAVTDKVSMWDIACGFLTSSRSSAWKSPAQTEGANSIEIHMPSDDFDHLGRQFRKACCKYGEFVELFTQVVNFPGSWRHLENGCSN</sequence>
<organism evidence="1 2">
    <name type="scientific">Aspergillus pseudoustus</name>
    <dbReference type="NCBI Taxonomy" id="1810923"/>
    <lineage>
        <taxon>Eukaryota</taxon>
        <taxon>Fungi</taxon>
        <taxon>Dikarya</taxon>
        <taxon>Ascomycota</taxon>
        <taxon>Pezizomycotina</taxon>
        <taxon>Eurotiomycetes</taxon>
        <taxon>Eurotiomycetidae</taxon>
        <taxon>Eurotiales</taxon>
        <taxon>Aspergillaceae</taxon>
        <taxon>Aspergillus</taxon>
        <taxon>Aspergillus subgen. Nidulantes</taxon>
    </lineage>
</organism>
<accession>A0ABR4KY89</accession>
<evidence type="ECO:0000313" key="1">
    <source>
        <dbReference type="EMBL" id="KAL2857241.1"/>
    </source>
</evidence>
<name>A0ABR4KY89_9EURO</name>
<comment type="caution">
    <text evidence="1">The sequence shown here is derived from an EMBL/GenBank/DDBJ whole genome shotgun (WGS) entry which is preliminary data.</text>
</comment>
<protein>
    <submittedName>
        <fullName evidence="1">Uncharacterized protein</fullName>
    </submittedName>
</protein>